<dbReference type="PANTHER" id="PTHR23112">
    <property type="entry name" value="G PROTEIN-COUPLED RECEPTOR 157-RELATED"/>
    <property type="match status" value="1"/>
</dbReference>
<keyword evidence="3 5" id="KW-1133">Transmembrane helix</keyword>
<evidence type="ECO:0000256" key="5">
    <source>
        <dbReference type="SAM" id="Phobius"/>
    </source>
</evidence>
<reference evidence="8" key="1">
    <citation type="journal article" date="2017" name="Nat. Ecol. Evol.">
        <title>Genome expansion and lineage-specific genetic innovations in the forest pathogenic fungi Armillaria.</title>
        <authorList>
            <person name="Sipos G."/>
            <person name="Prasanna A.N."/>
            <person name="Walter M.C."/>
            <person name="O'Connor E."/>
            <person name="Balint B."/>
            <person name="Krizsan K."/>
            <person name="Kiss B."/>
            <person name="Hess J."/>
            <person name="Varga T."/>
            <person name="Slot J."/>
            <person name="Riley R."/>
            <person name="Boka B."/>
            <person name="Rigling D."/>
            <person name="Barry K."/>
            <person name="Lee J."/>
            <person name="Mihaltcheva S."/>
            <person name="LaButti K."/>
            <person name="Lipzen A."/>
            <person name="Waldron R."/>
            <person name="Moloney N.M."/>
            <person name="Sperisen C."/>
            <person name="Kredics L."/>
            <person name="Vagvoelgyi C."/>
            <person name="Patrignani A."/>
            <person name="Fitzpatrick D."/>
            <person name="Nagy I."/>
            <person name="Doyle S."/>
            <person name="Anderson J.B."/>
            <person name="Grigoriev I.V."/>
            <person name="Gueldener U."/>
            <person name="Muensterkoetter M."/>
            <person name="Nagy L.G."/>
        </authorList>
    </citation>
    <scope>NUCLEOTIDE SEQUENCE [LARGE SCALE GENOMIC DNA]</scope>
    <source>
        <strain evidence="8">Ar21-2</strain>
    </source>
</reference>
<organism evidence="7 8">
    <name type="scientific">Armillaria gallica</name>
    <name type="common">Bulbous honey fungus</name>
    <name type="synonym">Armillaria bulbosa</name>
    <dbReference type="NCBI Taxonomy" id="47427"/>
    <lineage>
        <taxon>Eukaryota</taxon>
        <taxon>Fungi</taxon>
        <taxon>Dikarya</taxon>
        <taxon>Basidiomycota</taxon>
        <taxon>Agaricomycotina</taxon>
        <taxon>Agaricomycetes</taxon>
        <taxon>Agaricomycetidae</taxon>
        <taxon>Agaricales</taxon>
        <taxon>Marasmiineae</taxon>
        <taxon>Physalacriaceae</taxon>
        <taxon>Armillaria</taxon>
    </lineage>
</organism>
<gene>
    <name evidence="7" type="ORF">ARMGADRAFT_1069057</name>
</gene>
<feature type="transmembrane region" description="Helical" evidence="5">
    <location>
        <begin position="171"/>
        <end position="191"/>
    </location>
</feature>
<evidence type="ECO:0000256" key="4">
    <source>
        <dbReference type="ARBA" id="ARBA00023136"/>
    </source>
</evidence>
<keyword evidence="4 5" id="KW-0472">Membrane</keyword>
<evidence type="ECO:0000256" key="3">
    <source>
        <dbReference type="ARBA" id="ARBA00022989"/>
    </source>
</evidence>
<feature type="transmembrane region" description="Helical" evidence="5">
    <location>
        <begin position="126"/>
        <end position="151"/>
    </location>
</feature>
<evidence type="ECO:0000256" key="1">
    <source>
        <dbReference type="ARBA" id="ARBA00004141"/>
    </source>
</evidence>
<evidence type="ECO:0000313" key="8">
    <source>
        <dbReference type="Proteomes" id="UP000217790"/>
    </source>
</evidence>
<dbReference type="Pfam" id="PF11710">
    <property type="entry name" value="Git3"/>
    <property type="match status" value="1"/>
</dbReference>
<dbReference type="GO" id="GO:0004930">
    <property type="term" value="F:G protein-coupled receptor activity"/>
    <property type="evidence" value="ECO:0007669"/>
    <property type="project" value="TreeGrafter"/>
</dbReference>
<accession>A0A2H3CPG9</accession>
<feature type="transmembrane region" description="Helical" evidence="5">
    <location>
        <begin position="290"/>
        <end position="308"/>
    </location>
</feature>
<keyword evidence="2 5" id="KW-0812">Transmembrane</keyword>
<keyword evidence="8" id="KW-1185">Reference proteome</keyword>
<name>A0A2H3CPG9_ARMGA</name>
<protein>
    <recommendedName>
        <fullName evidence="6">Glucose receptor Git3-like N-terminal domain-containing protein</fullName>
    </recommendedName>
</protein>
<dbReference type="GO" id="GO:0007189">
    <property type="term" value="P:adenylate cyclase-activating G protein-coupled receptor signaling pathway"/>
    <property type="evidence" value="ECO:0007669"/>
    <property type="project" value="TreeGrafter"/>
</dbReference>
<proteinExistence type="predicted"/>
<comment type="subcellular location">
    <subcellularLocation>
        <location evidence="1">Membrane</location>
        <topology evidence="1">Multi-pass membrane protein</topology>
    </subcellularLocation>
</comment>
<feature type="domain" description="Glucose receptor Git3-like N-terminal" evidence="6">
    <location>
        <begin position="10"/>
        <end position="202"/>
    </location>
</feature>
<dbReference type="AlphaFoldDB" id="A0A2H3CPG9"/>
<dbReference type="GO" id="GO:0005886">
    <property type="term" value="C:plasma membrane"/>
    <property type="evidence" value="ECO:0007669"/>
    <property type="project" value="TreeGrafter"/>
</dbReference>
<evidence type="ECO:0000256" key="2">
    <source>
        <dbReference type="ARBA" id="ARBA00022692"/>
    </source>
</evidence>
<dbReference type="SUPFAM" id="SSF81321">
    <property type="entry name" value="Family A G protein-coupled receptor-like"/>
    <property type="match status" value="1"/>
</dbReference>
<evidence type="ECO:0000313" key="7">
    <source>
        <dbReference type="EMBL" id="PBK80298.1"/>
    </source>
</evidence>
<dbReference type="OMA" id="ATHESWL"/>
<dbReference type="InterPro" id="IPR023041">
    <property type="entry name" value="Glucose_rcpt_Git3-like_N"/>
</dbReference>
<dbReference type="Proteomes" id="UP000217790">
    <property type="component" value="Unassembled WGS sequence"/>
</dbReference>
<sequence length="366" mass="40475">MALPDFELALAITNLVGSALSAMGSGFIILCYIFLPMKKHYRHPLIMNLAIADFVNGVNNGISGVVVLATGPLTPSPACTANGFIGQLSVQATDTSILAIAVVTVLLVTATHESWLGDSKKDKMRFVTIVCACTWVMPLVTSFIALGMGYYTAVSGNWCWLTPEPAYLRYVLTHAWRFLFILIDIGLYTYLYMHLRKRFKDVIVNSPRTTLLSRMKLCQRSHDPRVSVSKDAVQMRDLSTSIYRNEANNSVATNSEVQFPIPSPNSTVVSRSSTPVNNLPTDRYKHISKILLLNAYPIAYIVLWIPGLCNRLAEASGHSSKVLQIMQASTQFVGFANALTYGWNENVARSVRDSVRRKSMPSQESV</sequence>
<dbReference type="EMBL" id="KZ293749">
    <property type="protein sequence ID" value="PBK80298.1"/>
    <property type="molecule type" value="Genomic_DNA"/>
</dbReference>
<feature type="transmembrane region" description="Helical" evidence="5">
    <location>
        <begin position="12"/>
        <end position="35"/>
    </location>
</feature>
<dbReference type="Gene3D" id="1.20.1070.10">
    <property type="entry name" value="Rhodopsin 7-helix transmembrane proteins"/>
    <property type="match status" value="1"/>
</dbReference>
<evidence type="ECO:0000259" key="6">
    <source>
        <dbReference type="Pfam" id="PF11710"/>
    </source>
</evidence>
<dbReference type="InParanoid" id="A0A2H3CPG9"/>
<dbReference type="OrthoDB" id="2908662at2759"/>
<dbReference type="PANTHER" id="PTHR23112:SF37">
    <property type="entry name" value="G PROTEIN-COUPLED RECEPTOR GPR1"/>
    <property type="match status" value="1"/>
</dbReference>